<proteinExistence type="predicted"/>
<dbReference type="VEuPathDB" id="MicrosporidiaDB:NCER_102335"/>
<evidence type="ECO:0000256" key="1">
    <source>
        <dbReference type="SAM" id="MobiDB-lite"/>
    </source>
</evidence>
<name>C4VBV3_VAIC1</name>
<dbReference type="InParanoid" id="C4VBV3"/>
<sequence length="206" mass="24051">MMGKGRPRKYLTPEARAEARRRHIFDSQQRRKERQKNCKDLPKPEANPKGKPAISFLVYVPPSVPLERKPLEGSVKPIQATLDPERYAHLRKGLLQKGAGRPVKYRTKEEALQGKKESDHRRYLRLCEQRQRKKQALSESGQAVPESRRQPRTTNESQDMQPAMPKELRPLLSKSNVNARVLETVQEHHQSRYQLRQQKPSLINRR</sequence>
<feature type="compositionally biased region" description="Basic and acidic residues" evidence="1">
    <location>
        <begin position="106"/>
        <end position="130"/>
    </location>
</feature>
<dbReference type="Proteomes" id="UP000009082">
    <property type="component" value="Unassembled WGS sequence"/>
</dbReference>
<feature type="compositionally biased region" description="Basic and acidic residues" evidence="1">
    <location>
        <begin position="24"/>
        <end position="48"/>
    </location>
</feature>
<feature type="compositionally biased region" description="Polar residues" evidence="1">
    <location>
        <begin position="192"/>
        <end position="206"/>
    </location>
</feature>
<dbReference type="AlphaFoldDB" id="C4VBV3"/>
<dbReference type="EMBL" id="ACOL01000935">
    <property type="protein sequence ID" value="EEQ81299.1"/>
    <property type="molecule type" value="Genomic_DNA"/>
</dbReference>
<reference evidence="2 3" key="1">
    <citation type="journal article" date="2009" name="PLoS Pathog.">
        <title>Genomic analyses of the microsporidian Nosema ceranae, an emergent pathogen of honey bees.</title>
        <authorList>
            <person name="Cornman R.S."/>
            <person name="Chen Y.P."/>
            <person name="Schatz M.C."/>
            <person name="Street C."/>
            <person name="Zhao Y."/>
            <person name="Desany B."/>
            <person name="Egholm M."/>
            <person name="Hutchison S."/>
            <person name="Pettis J.S."/>
            <person name="Lipkin W.I."/>
            <person name="Evans J.D."/>
        </authorList>
    </citation>
    <scope>NUCLEOTIDE SEQUENCE [LARGE SCALE GENOMIC DNA]</scope>
    <source>
        <strain evidence="2 3">BRL01</strain>
    </source>
</reference>
<feature type="region of interest" description="Disordered" evidence="1">
    <location>
        <begin position="1"/>
        <end position="54"/>
    </location>
</feature>
<evidence type="ECO:0000313" key="3">
    <source>
        <dbReference type="Proteomes" id="UP000009082"/>
    </source>
</evidence>
<evidence type="ECO:0000313" key="2">
    <source>
        <dbReference type="EMBL" id="EEQ81299.1"/>
    </source>
</evidence>
<gene>
    <name evidence="2" type="ORF">NCER_102335</name>
</gene>
<organism evidence="2 3">
    <name type="scientific">Vairimorpha ceranae (strain BRL01)</name>
    <name type="common">Microsporidian parasite</name>
    <name type="synonym">Nosema ceranae</name>
    <dbReference type="NCBI Taxonomy" id="578460"/>
    <lineage>
        <taxon>Eukaryota</taxon>
        <taxon>Fungi</taxon>
        <taxon>Fungi incertae sedis</taxon>
        <taxon>Microsporidia</taxon>
        <taxon>Nosematidae</taxon>
        <taxon>Vairimorpha</taxon>
    </lineage>
</organism>
<dbReference type="KEGG" id="nce:NCER_102335"/>
<dbReference type="HOGENOM" id="CLU_1332282_0_0_1"/>
<comment type="caution">
    <text evidence="2">The sequence shown here is derived from an EMBL/GenBank/DDBJ whole genome shotgun (WGS) entry which is preliminary data.</text>
</comment>
<protein>
    <submittedName>
        <fullName evidence="2">Uncharacterized protein</fullName>
    </submittedName>
</protein>
<feature type="region of interest" description="Disordered" evidence="1">
    <location>
        <begin position="93"/>
        <end position="206"/>
    </location>
</feature>
<accession>C4VBV3</accession>